<dbReference type="EMBL" id="CP000854">
    <property type="protein sequence ID" value="ACC42853.1"/>
    <property type="molecule type" value="Genomic_DNA"/>
</dbReference>
<sequence length="127" mass="14518">MGDMSENDDGVEVLHFSDGDGGPWRIGASQLKTLRGMIIDRDEAWRAHAEMAPVIDRAIRKGLKNIDEETFTQIHNFLWRGGLPGTYETCGFDEQKMRKAWRKYLPRHYRVKPKTKVAAELRSEASG</sequence>
<dbReference type="KEGG" id="mmi:MMAR_4446"/>
<reference evidence="1 2" key="1">
    <citation type="journal article" date="2008" name="Genome Res.">
        <title>Insights from the complete genome sequence of Mycobacterium marinum on the evolution of Mycobacterium tuberculosis.</title>
        <authorList>
            <person name="Stinear T.P."/>
            <person name="Seemann T."/>
            <person name="Harrison P.F."/>
            <person name="Jenkin G.A."/>
            <person name="Davies J.K."/>
            <person name="Johnson P.D."/>
            <person name="Abdellah Z."/>
            <person name="Arrowsmith C."/>
            <person name="Chillingworth T."/>
            <person name="Churcher C."/>
            <person name="Clarke K."/>
            <person name="Cronin A."/>
            <person name="Davis P."/>
            <person name="Goodhead I."/>
            <person name="Holroyd N."/>
            <person name="Jagels K."/>
            <person name="Lord A."/>
            <person name="Moule S."/>
            <person name="Mungall K."/>
            <person name="Norbertczak H."/>
            <person name="Quail M.A."/>
            <person name="Rabbinowitsch E."/>
            <person name="Walker D."/>
            <person name="White B."/>
            <person name="Whitehead S."/>
            <person name="Small P.L."/>
            <person name="Brosch R."/>
            <person name="Ramakrishnan L."/>
            <person name="Fischbach M.A."/>
            <person name="Parkhill J."/>
            <person name="Cole S.T."/>
        </authorList>
    </citation>
    <scope>NUCLEOTIDE SEQUENCE [LARGE SCALE GENOMIC DNA]</scope>
    <source>
        <strain evidence="2">ATCC BAA-535 / M</strain>
    </source>
</reference>
<dbReference type="OrthoDB" id="4735885at2"/>
<dbReference type="Proteomes" id="UP000001190">
    <property type="component" value="Chromosome"/>
</dbReference>
<keyword evidence="2" id="KW-1185">Reference proteome</keyword>
<evidence type="ECO:0000313" key="1">
    <source>
        <dbReference type="EMBL" id="ACC42853.1"/>
    </source>
</evidence>
<organism evidence="1 2">
    <name type="scientific">Mycobacterium marinum (strain ATCC BAA-535 / M)</name>
    <dbReference type="NCBI Taxonomy" id="216594"/>
    <lineage>
        <taxon>Bacteria</taxon>
        <taxon>Bacillati</taxon>
        <taxon>Actinomycetota</taxon>
        <taxon>Actinomycetes</taxon>
        <taxon>Mycobacteriales</taxon>
        <taxon>Mycobacteriaceae</taxon>
        <taxon>Mycobacterium</taxon>
        <taxon>Mycobacterium ulcerans group</taxon>
    </lineage>
</organism>
<accession>B2HDG9</accession>
<evidence type="ECO:0000313" key="2">
    <source>
        <dbReference type="Proteomes" id="UP000001190"/>
    </source>
</evidence>
<dbReference type="RefSeq" id="WP_012396003.1">
    <property type="nucleotide sequence ID" value="NC_010612.1"/>
</dbReference>
<name>B2HDG9_MYCMM</name>
<dbReference type="AlphaFoldDB" id="B2HDG9"/>
<protein>
    <submittedName>
        <fullName evidence="1">Uncharacterized protein</fullName>
    </submittedName>
</protein>
<proteinExistence type="predicted"/>
<gene>
    <name evidence="1" type="ordered locus">MMAR_4446</name>
</gene>
<dbReference type="HOGENOM" id="CLU_1968103_0_0_11"/>